<sequence>MNITTLSLLDIGDCDVGSLEPKEEKVYVQLMQTSDYDRYQDYTQILGSASKTSFRTSDTTSWNKMHSFKRILHGR</sequence>
<dbReference type="EMBL" id="JADYXP020000054">
    <property type="protein sequence ID" value="KAL0098534.1"/>
    <property type="molecule type" value="Genomic_DNA"/>
</dbReference>
<evidence type="ECO:0000313" key="1">
    <source>
        <dbReference type="EMBL" id="KAL0098534.1"/>
    </source>
</evidence>
<name>A0AAW2E8E1_9HYME</name>
<gene>
    <name evidence="1" type="ORF">PUN28_020490</name>
</gene>
<reference evidence="1 2" key="1">
    <citation type="submission" date="2023-03" db="EMBL/GenBank/DDBJ databases">
        <title>High recombination rates correlate with genetic variation in Cardiocondyla obscurior ants.</title>
        <authorList>
            <person name="Errbii M."/>
        </authorList>
    </citation>
    <scope>NUCLEOTIDE SEQUENCE [LARGE SCALE GENOMIC DNA]</scope>
    <source>
        <strain evidence="1">Alpha-2009</strain>
        <tissue evidence="1">Whole body</tissue>
    </source>
</reference>
<accession>A0AAW2E8E1</accession>
<dbReference type="Proteomes" id="UP001430953">
    <property type="component" value="Unassembled WGS sequence"/>
</dbReference>
<keyword evidence="2" id="KW-1185">Reference proteome</keyword>
<protein>
    <submittedName>
        <fullName evidence="1">Uncharacterized protein</fullName>
    </submittedName>
</protein>
<dbReference type="AlphaFoldDB" id="A0AAW2E8E1"/>
<dbReference type="Pfam" id="PF24664">
    <property type="entry name" value="Monjiviricetes_fusion"/>
    <property type="match status" value="1"/>
</dbReference>
<comment type="caution">
    <text evidence="1">The sequence shown here is derived from an EMBL/GenBank/DDBJ whole genome shotgun (WGS) entry which is preliminary data.</text>
</comment>
<evidence type="ECO:0000313" key="2">
    <source>
        <dbReference type="Proteomes" id="UP001430953"/>
    </source>
</evidence>
<proteinExistence type="predicted"/>
<organism evidence="1 2">
    <name type="scientific">Cardiocondyla obscurior</name>
    <dbReference type="NCBI Taxonomy" id="286306"/>
    <lineage>
        <taxon>Eukaryota</taxon>
        <taxon>Metazoa</taxon>
        <taxon>Ecdysozoa</taxon>
        <taxon>Arthropoda</taxon>
        <taxon>Hexapoda</taxon>
        <taxon>Insecta</taxon>
        <taxon>Pterygota</taxon>
        <taxon>Neoptera</taxon>
        <taxon>Endopterygota</taxon>
        <taxon>Hymenoptera</taxon>
        <taxon>Apocrita</taxon>
        <taxon>Aculeata</taxon>
        <taxon>Formicoidea</taxon>
        <taxon>Formicidae</taxon>
        <taxon>Myrmicinae</taxon>
        <taxon>Cardiocondyla</taxon>
    </lineage>
</organism>